<dbReference type="SMART" id="SM00387">
    <property type="entry name" value="HATPase_c"/>
    <property type="match status" value="1"/>
</dbReference>
<dbReference type="GO" id="GO:0005886">
    <property type="term" value="C:plasma membrane"/>
    <property type="evidence" value="ECO:0007669"/>
    <property type="project" value="TreeGrafter"/>
</dbReference>
<keyword evidence="7" id="KW-1133">Transmembrane helix</keyword>
<dbReference type="InterPro" id="IPR003661">
    <property type="entry name" value="HisK_dim/P_dom"/>
</dbReference>
<keyword evidence="10" id="KW-1185">Reference proteome</keyword>
<accession>A0A4R0NLS7</accession>
<evidence type="ECO:0000256" key="2">
    <source>
        <dbReference type="ARBA" id="ARBA00012438"/>
    </source>
</evidence>
<dbReference type="GO" id="GO:0004721">
    <property type="term" value="F:phosphoprotein phosphatase activity"/>
    <property type="evidence" value="ECO:0007669"/>
    <property type="project" value="TreeGrafter"/>
</dbReference>
<evidence type="ECO:0000256" key="5">
    <source>
        <dbReference type="ARBA" id="ARBA00022777"/>
    </source>
</evidence>
<dbReference type="SMART" id="SM00388">
    <property type="entry name" value="HisKA"/>
    <property type="match status" value="1"/>
</dbReference>
<comment type="catalytic activity">
    <reaction evidence="1">
        <text>ATP + protein L-histidine = ADP + protein N-phospho-L-histidine.</text>
        <dbReference type="EC" id="2.7.13.3"/>
    </reaction>
</comment>
<dbReference type="PROSITE" id="PS50109">
    <property type="entry name" value="HIS_KIN"/>
    <property type="match status" value="1"/>
</dbReference>
<dbReference type="PANTHER" id="PTHR45453">
    <property type="entry name" value="PHOSPHATE REGULON SENSOR PROTEIN PHOR"/>
    <property type="match status" value="1"/>
</dbReference>
<dbReference type="Gene3D" id="1.10.287.130">
    <property type="match status" value="1"/>
</dbReference>
<sequence>MKLSVKLVYFIAGSKIAVVIFFILLLPFLVAGIASQYTNYALRDQQRKVISDISKKGIDFYLQGDESFGSYNLLKEEYISLQPANEHFDMDTITTEERIVEQDTLTYRVLSYAFKANNDNYLLEIGKTTSSINQYNKPLQRIALYVLLGLIVLTIVADLIFTRLLISPLDKIIQSKLINRKFPFKEPAIPVKTTTQDFKYLDQSLIDLMDQINVDFEKEREFTANASHELMTPISILQNKMENLLAEEHVTEEIAISIIGMMKTLGRLKKISSSLLLISRIENEQFARTDEVKPAKLMEEILEEISHRMEEKGLVLNVSLSDNITFKNVNQDLLFQFFYNLINNAIKYNVEKGSISISDHLDRSGYSISIGDTGIGIAKEDLDFIFDRFRKTNLGENVGYGLGLSIVKSIAVYHGLDVKVDSVVGKGSAFTIRFPTHIVSA</sequence>
<dbReference type="Proteomes" id="UP000293347">
    <property type="component" value="Unassembled WGS sequence"/>
</dbReference>
<dbReference type="Gene3D" id="3.30.565.10">
    <property type="entry name" value="Histidine kinase-like ATPase, C-terminal domain"/>
    <property type="match status" value="1"/>
</dbReference>
<evidence type="ECO:0000256" key="6">
    <source>
        <dbReference type="ARBA" id="ARBA00023012"/>
    </source>
</evidence>
<dbReference type="InterPro" id="IPR005467">
    <property type="entry name" value="His_kinase_dom"/>
</dbReference>
<dbReference type="Pfam" id="PF02518">
    <property type="entry name" value="HATPase_c"/>
    <property type="match status" value="1"/>
</dbReference>
<evidence type="ECO:0000256" key="7">
    <source>
        <dbReference type="SAM" id="Phobius"/>
    </source>
</evidence>
<dbReference type="InterPro" id="IPR050351">
    <property type="entry name" value="BphY/WalK/GraS-like"/>
</dbReference>
<keyword evidence="7" id="KW-0812">Transmembrane</keyword>
<feature type="domain" description="Histidine kinase" evidence="8">
    <location>
        <begin position="225"/>
        <end position="438"/>
    </location>
</feature>
<evidence type="ECO:0000313" key="10">
    <source>
        <dbReference type="Proteomes" id="UP000293347"/>
    </source>
</evidence>
<keyword evidence="7" id="KW-0472">Membrane</keyword>
<dbReference type="CDD" id="cd00082">
    <property type="entry name" value="HisKA"/>
    <property type="match status" value="1"/>
</dbReference>
<evidence type="ECO:0000256" key="1">
    <source>
        <dbReference type="ARBA" id="ARBA00000085"/>
    </source>
</evidence>
<evidence type="ECO:0000259" key="8">
    <source>
        <dbReference type="PROSITE" id="PS50109"/>
    </source>
</evidence>
<protein>
    <recommendedName>
        <fullName evidence="2">histidine kinase</fullName>
        <ecNumber evidence="2">2.7.13.3</ecNumber>
    </recommendedName>
</protein>
<dbReference type="RefSeq" id="WP_131596397.1">
    <property type="nucleotide sequence ID" value="NZ_SJSL01000002.1"/>
</dbReference>
<dbReference type="SUPFAM" id="SSF55874">
    <property type="entry name" value="ATPase domain of HSP90 chaperone/DNA topoisomerase II/histidine kinase"/>
    <property type="match status" value="1"/>
</dbReference>
<dbReference type="PRINTS" id="PR00344">
    <property type="entry name" value="BCTRLSENSOR"/>
</dbReference>
<dbReference type="SUPFAM" id="SSF47384">
    <property type="entry name" value="Homodimeric domain of signal transducing histidine kinase"/>
    <property type="match status" value="1"/>
</dbReference>
<keyword evidence="6" id="KW-0902">Two-component regulatory system</keyword>
<proteinExistence type="predicted"/>
<reference evidence="9 10" key="1">
    <citation type="submission" date="2019-02" db="EMBL/GenBank/DDBJ databases">
        <title>Pedobacter sp. RP-1-14 sp. nov., isolated from Arctic soil.</title>
        <authorList>
            <person name="Dahal R.H."/>
        </authorList>
    </citation>
    <scope>NUCLEOTIDE SEQUENCE [LARGE SCALE GENOMIC DNA]</scope>
    <source>
        <strain evidence="9 10">RP-1-14</strain>
    </source>
</reference>
<dbReference type="OrthoDB" id="1522504at2"/>
<dbReference type="InterPro" id="IPR036097">
    <property type="entry name" value="HisK_dim/P_sf"/>
</dbReference>
<dbReference type="CDD" id="cd00075">
    <property type="entry name" value="HATPase"/>
    <property type="match status" value="1"/>
</dbReference>
<gene>
    <name evidence="9" type="ORF">EZ437_12790</name>
</gene>
<dbReference type="PANTHER" id="PTHR45453:SF1">
    <property type="entry name" value="PHOSPHATE REGULON SENSOR PROTEIN PHOR"/>
    <property type="match status" value="1"/>
</dbReference>
<keyword evidence="3" id="KW-0597">Phosphoprotein</keyword>
<comment type="caution">
    <text evidence="9">The sequence shown here is derived from an EMBL/GenBank/DDBJ whole genome shotgun (WGS) entry which is preliminary data.</text>
</comment>
<dbReference type="EC" id="2.7.13.3" evidence="2"/>
<evidence type="ECO:0000313" key="9">
    <source>
        <dbReference type="EMBL" id="TCD01596.1"/>
    </source>
</evidence>
<organism evidence="9 10">
    <name type="scientific">Pedobacter psychroterrae</name>
    <dbReference type="NCBI Taxonomy" id="2530453"/>
    <lineage>
        <taxon>Bacteria</taxon>
        <taxon>Pseudomonadati</taxon>
        <taxon>Bacteroidota</taxon>
        <taxon>Sphingobacteriia</taxon>
        <taxon>Sphingobacteriales</taxon>
        <taxon>Sphingobacteriaceae</taxon>
        <taxon>Pedobacter</taxon>
    </lineage>
</organism>
<feature type="transmembrane region" description="Helical" evidence="7">
    <location>
        <begin position="7"/>
        <end position="34"/>
    </location>
</feature>
<dbReference type="GO" id="GO:0016036">
    <property type="term" value="P:cellular response to phosphate starvation"/>
    <property type="evidence" value="ECO:0007669"/>
    <property type="project" value="TreeGrafter"/>
</dbReference>
<dbReference type="EMBL" id="SJSL01000002">
    <property type="protein sequence ID" value="TCD01596.1"/>
    <property type="molecule type" value="Genomic_DNA"/>
</dbReference>
<dbReference type="InterPro" id="IPR036890">
    <property type="entry name" value="HATPase_C_sf"/>
</dbReference>
<dbReference type="GO" id="GO:0000155">
    <property type="term" value="F:phosphorelay sensor kinase activity"/>
    <property type="evidence" value="ECO:0007669"/>
    <property type="project" value="InterPro"/>
</dbReference>
<evidence type="ECO:0000256" key="3">
    <source>
        <dbReference type="ARBA" id="ARBA00022553"/>
    </source>
</evidence>
<dbReference type="InterPro" id="IPR004358">
    <property type="entry name" value="Sig_transdc_His_kin-like_C"/>
</dbReference>
<name>A0A4R0NLS7_9SPHI</name>
<dbReference type="AlphaFoldDB" id="A0A4R0NLS7"/>
<evidence type="ECO:0000256" key="4">
    <source>
        <dbReference type="ARBA" id="ARBA00022679"/>
    </source>
</evidence>
<keyword evidence="4" id="KW-0808">Transferase</keyword>
<keyword evidence="5 9" id="KW-0418">Kinase</keyword>
<feature type="transmembrane region" description="Helical" evidence="7">
    <location>
        <begin position="142"/>
        <end position="166"/>
    </location>
</feature>
<dbReference type="InterPro" id="IPR003594">
    <property type="entry name" value="HATPase_dom"/>
</dbReference>